<sequence>MPLSVQSLSKRYRGGVQALVDFSLDLEPGVHGLLGPNGAGKSTLMRILATIQRPTAGRVMWGDVDLLRQPDRVREQLGYLPQDFGIYPNLNALEFLEYLATAKGLEPRAARARIAVLLELLNLTEVRKRPLGGFSGGMRQRVGIAQALLNDPRLLIVDEPTAGLDPEERVRFRQLLSDLSGERVVILSTHIVSDVESVASSIALIARGRLLAHGPVETLTRSLAGQVWEAQVPVDAMRELRGRHLVSGFVRHGDRVNVRIVAGSAPAARPRPVR</sequence>
<evidence type="ECO:0000256" key="1">
    <source>
        <dbReference type="ARBA" id="ARBA00005417"/>
    </source>
</evidence>
<dbReference type="InterPro" id="IPR003439">
    <property type="entry name" value="ABC_transporter-like_ATP-bd"/>
</dbReference>
<protein>
    <submittedName>
        <fullName evidence="6">ABC transporter ATP-binding protein</fullName>
    </submittedName>
</protein>
<proteinExistence type="inferred from homology"/>
<dbReference type="GO" id="GO:0016887">
    <property type="term" value="F:ATP hydrolysis activity"/>
    <property type="evidence" value="ECO:0007669"/>
    <property type="project" value="InterPro"/>
</dbReference>
<organism evidence="6 7">
    <name type="scientific">Eiseniibacteriota bacterium</name>
    <dbReference type="NCBI Taxonomy" id="2212470"/>
    <lineage>
        <taxon>Bacteria</taxon>
        <taxon>Candidatus Eiseniibacteriota</taxon>
    </lineage>
</organism>
<reference evidence="6 7" key="1">
    <citation type="submission" date="2020-04" db="EMBL/GenBank/DDBJ databases">
        <title>Metagenomic profiling of ammonia- and methane-oxidizing microorganisms in a Dutch drinking water treatment plant.</title>
        <authorList>
            <person name="Poghosyan L."/>
            <person name="Leucker S."/>
        </authorList>
    </citation>
    <scope>NUCLEOTIDE SEQUENCE [LARGE SCALE GENOMIC DNA]</scope>
    <source>
        <strain evidence="6">S-RSF-IL-03</strain>
    </source>
</reference>
<accession>A0A849SLA5</accession>
<dbReference type="AlphaFoldDB" id="A0A849SLA5"/>
<feature type="non-terminal residue" evidence="6">
    <location>
        <position position="274"/>
    </location>
</feature>
<evidence type="ECO:0000259" key="5">
    <source>
        <dbReference type="PROSITE" id="PS50893"/>
    </source>
</evidence>
<dbReference type="PROSITE" id="PS50893">
    <property type="entry name" value="ABC_TRANSPORTER_2"/>
    <property type="match status" value="1"/>
</dbReference>
<name>A0A849SLA5_UNCEI</name>
<evidence type="ECO:0000313" key="7">
    <source>
        <dbReference type="Proteomes" id="UP000580839"/>
    </source>
</evidence>
<evidence type="ECO:0000256" key="4">
    <source>
        <dbReference type="ARBA" id="ARBA00022840"/>
    </source>
</evidence>
<dbReference type="InterPro" id="IPR017871">
    <property type="entry name" value="ABC_transporter-like_CS"/>
</dbReference>
<keyword evidence="3" id="KW-0547">Nucleotide-binding</keyword>
<dbReference type="Pfam" id="PF00005">
    <property type="entry name" value="ABC_tran"/>
    <property type="match status" value="1"/>
</dbReference>
<gene>
    <name evidence="6" type="ORF">HOP12_13725</name>
</gene>
<dbReference type="EMBL" id="JABFRW010000180">
    <property type="protein sequence ID" value="NOT35201.1"/>
    <property type="molecule type" value="Genomic_DNA"/>
</dbReference>
<keyword evidence="4 6" id="KW-0067">ATP-binding</keyword>
<dbReference type="PANTHER" id="PTHR43335:SF2">
    <property type="entry name" value="ABC TRANSPORTER, ATP-BINDING PROTEIN"/>
    <property type="match status" value="1"/>
</dbReference>
<feature type="domain" description="ABC transporter" evidence="5">
    <location>
        <begin position="3"/>
        <end position="232"/>
    </location>
</feature>
<comment type="caution">
    <text evidence="6">The sequence shown here is derived from an EMBL/GenBank/DDBJ whole genome shotgun (WGS) entry which is preliminary data.</text>
</comment>
<evidence type="ECO:0000256" key="2">
    <source>
        <dbReference type="ARBA" id="ARBA00022448"/>
    </source>
</evidence>
<keyword evidence="2" id="KW-0813">Transport</keyword>
<dbReference type="PROSITE" id="PS00211">
    <property type="entry name" value="ABC_TRANSPORTER_1"/>
    <property type="match status" value="1"/>
</dbReference>
<dbReference type="SMART" id="SM00382">
    <property type="entry name" value="AAA"/>
    <property type="match status" value="1"/>
</dbReference>
<dbReference type="Proteomes" id="UP000580839">
    <property type="component" value="Unassembled WGS sequence"/>
</dbReference>
<evidence type="ECO:0000256" key="3">
    <source>
        <dbReference type="ARBA" id="ARBA00022741"/>
    </source>
</evidence>
<dbReference type="PANTHER" id="PTHR43335">
    <property type="entry name" value="ABC TRANSPORTER, ATP-BINDING PROTEIN"/>
    <property type="match status" value="1"/>
</dbReference>
<dbReference type="InterPro" id="IPR003593">
    <property type="entry name" value="AAA+_ATPase"/>
</dbReference>
<evidence type="ECO:0000313" key="6">
    <source>
        <dbReference type="EMBL" id="NOT35201.1"/>
    </source>
</evidence>
<dbReference type="SUPFAM" id="SSF52540">
    <property type="entry name" value="P-loop containing nucleoside triphosphate hydrolases"/>
    <property type="match status" value="1"/>
</dbReference>
<dbReference type="Gene3D" id="3.40.50.300">
    <property type="entry name" value="P-loop containing nucleotide triphosphate hydrolases"/>
    <property type="match status" value="1"/>
</dbReference>
<dbReference type="GO" id="GO:0005524">
    <property type="term" value="F:ATP binding"/>
    <property type="evidence" value="ECO:0007669"/>
    <property type="project" value="UniProtKB-KW"/>
</dbReference>
<dbReference type="CDD" id="cd03264">
    <property type="entry name" value="ABC_drug_resistance_like"/>
    <property type="match status" value="1"/>
</dbReference>
<dbReference type="InterPro" id="IPR027417">
    <property type="entry name" value="P-loop_NTPase"/>
</dbReference>
<comment type="similarity">
    <text evidence="1">Belongs to the ABC transporter superfamily.</text>
</comment>